<evidence type="ECO:0000256" key="3">
    <source>
        <dbReference type="ARBA" id="ARBA00022553"/>
    </source>
</evidence>
<feature type="transmembrane region" description="Helical" evidence="7">
    <location>
        <begin position="134"/>
        <end position="152"/>
    </location>
</feature>
<dbReference type="InterPro" id="IPR005467">
    <property type="entry name" value="His_kinase_dom"/>
</dbReference>
<proteinExistence type="predicted"/>
<evidence type="ECO:0000256" key="1">
    <source>
        <dbReference type="ARBA" id="ARBA00000085"/>
    </source>
</evidence>
<dbReference type="InterPro" id="IPR003594">
    <property type="entry name" value="HATPase_dom"/>
</dbReference>
<dbReference type="InterPro" id="IPR036097">
    <property type="entry name" value="HisK_dim/P_sf"/>
</dbReference>
<keyword evidence="6" id="KW-0902">Two-component regulatory system</keyword>
<feature type="domain" description="Histidine kinase" evidence="8">
    <location>
        <begin position="222"/>
        <end position="454"/>
    </location>
</feature>
<organism evidence="9">
    <name type="scientific">hydrothermal vent metagenome</name>
    <dbReference type="NCBI Taxonomy" id="652676"/>
    <lineage>
        <taxon>unclassified sequences</taxon>
        <taxon>metagenomes</taxon>
        <taxon>ecological metagenomes</taxon>
    </lineage>
</organism>
<feature type="transmembrane region" description="Helical" evidence="7">
    <location>
        <begin position="107"/>
        <end position="127"/>
    </location>
</feature>
<dbReference type="AlphaFoldDB" id="A0A3B0X8F6"/>
<feature type="transmembrane region" description="Helical" evidence="7">
    <location>
        <begin position="17"/>
        <end position="34"/>
    </location>
</feature>
<comment type="catalytic activity">
    <reaction evidence="1">
        <text>ATP + protein L-histidine = ADP + protein N-phospho-L-histidine.</text>
        <dbReference type="EC" id="2.7.13.3"/>
    </reaction>
</comment>
<dbReference type="SUPFAM" id="SSF55874">
    <property type="entry name" value="ATPase domain of HSP90 chaperone/DNA topoisomerase II/histidine kinase"/>
    <property type="match status" value="1"/>
</dbReference>
<dbReference type="InterPro" id="IPR004358">
    <property type="entry name" value="Sig_transdc_His_kin-like_C"/>
</dbReference>
<dbReference type="InterPro" id="IPR036890">
    <property type="entry name" value="HATPase_C_sf"/>
</dbReference>
<dbReference type="PROSITE" id="PS50109">
    <property type="entry name" value="HIS_KIN"/>
    <property type="match status" value="1"/>
</dbReference>
<keyword evidence="7" id="KW-1133">Transmembrane helix</keyword>
<feature type="transmembrane region" description="Helical" evidence="7">
    <location>
        <begin position="81"/>
        <end position="101"/>
    </location>
</feature>
<name>A0A3B0X8F6_9ZZZZ</name>
<keyword evidence="4" id="KW-0808">Transferase</keyword>
<dbReference type="SMART" id="SM00387">
    <property type="entry name" value="HATPase_c"/>
    <property type="match status" value="1"/>
</dbReference>
<dbReference type="SUPFAM" id="SSF47384">
    <property type="entry name" value="Homodimeric domain of signal transducing histidine kinase"/>
    <property type="match status" value="1"/>
</dbReference>
<keyword evidence="7" id="KW-0812">Transmembrane</keyword>
<gene>
    <name evidence="9" type="ORF">MNBD_GAMMA06-1941</name>
</gene>
<reference evidence="9" key="1">
    <citation type="submission" date="2018-06" db="EMBL/GenBank/DDBJ databases">
        <authorList>
            <person name="Zhirakovskaya E."/>
        </authorList>
    </citation>
    <scope>NUCLEOTIDE SEQUENCE</scope>
</reference>
<feature type="transmembrane region" description="Helical" evidence="7">
    <location>
        <begin position="40"/>
        <end position="60"/>
    </location>
</feature>
<dbReference type="Pfam" id="PF02518">
    <property type="entry name" value="HATPase_c"/>
    <property type="match status" value="1"/>
</dbReference>
<dbReference type="Gene3D" id="3.30.565.10">
    <property type="entry name" value="Histidine kinase-like ATPase, C-terminal domain"/>
    <property type="match status" value="1"/>
</dbReference>
<evidence type="ECO:0000313" key="9">
    <source>
        <dbReference type="EMBL" id="VAW53076.1"/>
    </source>
</evidence>
<dbReference type="InterPro" id="IPR050736">
    <property type="entry name" value="Sensor_HK_Regulatory"/>
</dbReference>
<dbReference type="EMBL" id="UOFD01000057">
    <property type="protein sequence ID" value="VAW53076.1"/>
    <property type="molecule type" value="Genomic_DNA"/>
</dbReference>
<keyword evidence="3" id="KW-0597">Phosphoprotein</keyword>
<evidence type="ECO:0000256" key="4">
    <source>
        <dbReference type="ARBA" id="ARBA00022679"/>
    </source>
</evidence>
<dbReference type="EC" id="2.7.13.3" evidence="2"/>
<protein>
    <recommendedName>
        <fullName evidence="2">histidine kinase</fullName>
        <ecNumber evidence="2">2.7.13.3</ecNumber>
    </recommendedName>
</protein>
<dbReference type="FunFam" id="1.10.287.130:FF:000001">
    <property type="entry name" value="Two-component sensor histidine kinase"/>
    <property type="match status" value="1"/>
</dbReference>
<evidence type="ECO:0000256" key="5">
    <source>
        <dbReference type="ARBA" id="ARBA00022777"/>
    </source>
</evidence>
<evidence type="ECO:0000256" key="2">
    <source>
        <dbReference type="ARBA" id="ARBA00012438"/>
    </source>
</evidence>
<dbReference type="GO" id="GO:0000155">
    <property type="term" value="F:phosphorelay sensor kinase activity"/>
    <property type="evidence" value="ECO:0007669"/>
    <property type="project" value="InterPro"/>
</dbReference>
<evidence type="ECO:0000259" key="8">
    <source>
        <dbReference type="PROSITE" id="PS50109"/>
    </source>
</evidence>
<dbReference type="SMART" id="SM00388">
    <property type="entry name" value="HisKA"/>
    <property type="match status" value="1"/>
</dbReference>
<evidence type="ECO:0000256" key="7">
    <source>
        <dbReference type="SAM" id="Phobius"/>
    </source>
</evidence>
<dbReference type="PANTHER" id="PTHR43711">
    <property type="entry name" value="TWO-COMPONENT HISTIDINE KINASE"/>
    <property type="match status" value="1"/>
</dbReference>
<dbReference type="PRINTS" id="PR00344">
    <property type="entry name" value="BCTRLSENSOR"/>
</dbReference>
<dbReference type="Pfam" id="PF00512">
    <property type="entry name" value="HisKA"/>
    <property type="match status" value="1"/>
</dbReference>
<accession>A0A3B0X8F6</accession>
<dbReference type="Gene3D" id="1.10.287.130">
    <property type="match status" value="1"/>
</dbReference>
<dbReference type="InterPro" id="IPR003661">
    <property type="entry name" value="HisK_dim/P_dom"/>
</dbReference>
<sequence length="463" mass="51515">MLSIEEAQIDLVNNNRIYAIALMSIAAIVLYATFSQQLGSLIFTLWLVVILVVDSFRAFAAISYNLAKKNNRVNFKLAYKFLFLGTILSGLCWGCISFILIPSIDGAGVVLVVVMLIVFATGSTTTLSYSYQLFVTFVLLVLTPLMLCLPSQKYITDFQLLSLELMLLVLMLFLLKNTKIFYNSCKHMLQLQARSNEREHELLIQREKAELSNRAKSEFLANISHELRTPMHAILGFSSLGLSKVETVNNKKIANYFSRINESGQRLLKLLNDLLDLSKLEAGRMSFEFSENDLRTTIANVIDELKPLFRAQLLTIDVEAADADTIAVYDDEKISQVIRNLLSNAIKFSPVGKSIIVYFSSSQLPSNDKQSVMLEIPAISVSILDQGTGIPEGELEMVFDEFAQSSKTEHDVGGTGLGLSISKEIIKRHNGIIKAENAIRNGGAIFSFTLPYKSVLNINSHVS</sequence>
<dbReference type="CDD" id="cd00082">
    <property type="entry name" value="HisKA"/>
    <property type="match status" value="1"/>
</dbReference>
<evidence type="ECO:0000256" key="6">
    <source>
        <dbReference type="ARBA" id="ARBA00023012"/>
    </source>
</evidence>
<dbReference type="PANTHER" id="PTHR43711:SF26">
    <property type="entry name" value="SENSOR HISTIDINE KINASE RCSC"/>
    <property type="match status" value="1"/>
</dbReference>
<keyword evidence="5" id="KW-0418">Kinase</keyword>
<keyword evidence="7" id="KW-0472">Membrane</keyword>